<sequence length="288" mass="30273">MGPDALAAAEPVLAALRRWRPVYARWAYHPCAAPGCPPPPWSPGDEERLAALRALAPDVLARAATGWRRLAAALGHSGKLLVSLTRTEADRHGRELAARTAARADRAGARADTLDQLAERLDASLAEFTARLARLAAPLATGGYANPRTALEDIDAADRARVAEAHWPDLDELVARHATALVTLRAGLDELLELTRSAAPREEVWSIPSPEPGADSAGPPGWCTVSSGCAPAASTTPPASAPGRAEDPLREWQALPPRAAAESGPALPGTESRRVGPDVGVYLPLMPE</sequence>
<evidence type="ECO:0000313" key="2">
    <source>
        <dbReference type="EMBL" id="GAA5155998.1"/>
    </source>
</evidence>
<protein>
    <submittedName>
        <fullName evidence="2">Uncharacterized protein</fullName>
    </submittedName>
</protein>
<organism evidence="2 3">
    <name type="scientific">Pseudonocardia eucalypti</name>
    <dbReference type="NCBI Taxonomy" id="648755"/>
    <lineage>
        <taxon>Bacteria</taxon>
        <taxon>Bacillati</taxon>
        <taxon>Actinomycetota</taxon>
        <taxon>Actinomycetes</taxon>
        <taxon>Pseudonocardiales</taxon>
        <taxon>Pseudonocardiaceae</taxon>
        <taxon>Pseudonocardia</taxon>
    </lineage>
</organism>
<dbReference type="EMBL" id="BAABJP010000010">
    <property type="protein sequence ID" value="GAA5155998.1"/>
    <property type="molecule type" value="Genomic_DNA"/>
</dbReference>
<keyword evidence="3" id="KW-1185">Reference proteome</keyword>
<gene>
    <name evidence="2" type="ORF">GCM10023321_30740</name>
</gene>
<accession>A0ABP9Q2R2</accession>
<feature type="compositionally biased region" description="Low complexity" evidence="1">
    <location>
        <begin position="230"/>
        <end position="242"/>
    </location>
</feature>
<name>A0ABP9Q2R2_9PSEU</name>
<feature type="region of interest" description="Disordered" evidence="1">
    <location>
        <begin position="203"/>
        <end position="288"/>
    </location>
</feature>
<reference evidence="3" key="1">
    <citation type="journal article" date="2019" name="Int. J. Syst. Evol. Microbiol.">
        <title>The Global Catalogue of Microorganisms (GCM) 10K type strain sequencing project: providing services to taxonomists for standard genome sequencing and annotation.</title>
        <authorList>
            <consortium name="The Broad Institute Genomics Platform"/>
            <consortium name="The Broad Institute Genome Sequencing Center for Infectious Disease"/>
            <person name="Wu L."/>
            <person name="Ma J."/>
        </authorList>
    </citation>
    <scope>NUCLEOTIDE SEQUENCE [LARGE SCALE GENOMIC DNA]</scope>
    <source>
        <strain evidence="3">JCM 18303</strain>
    </source>
</reference>
<evidence type="ECO:0000313" key="3">
    <source>
        <dbReference type="Proteomes" id="UP001428817"/>
    </source>
</evidence>
<proteinExistence type="predicted"/>
<comment type="caution">
    <text evidence="2">The sequence shown here is derived from an EMBL/GenBank/DDBJ whole genome shotgun (WGS) entry which is preliminary data.</text>
</comment>
<dbReference type="RefSeq" id="WP_185064102.1">
    <property type="nucleotide sequence ID" value="NZ_BAABJP010000010.1"/>
</dbReference>
<dbReference type="Proteomes" id="UP001428817">
    <property type="component" value="Unassembled WGS sequence"/>
</dbReference>
<evidence type="ECO:0000256" key="1">
    <source>
        <dbReference type="SAM" id="MobiDB-lite"/>
    </source>
</evidence>